<dbReference type="PANTHER" id="PTHR47649">
    <property type="entry name" value="RIBONUCLEASE D"/>
    <property type="match status" value="1"/>
</dbReference>
<accession>A0A5C8HMX4</accession>
<gene>
    <name evidence="2" type="ORF">FVP60_00255</name>
</gene>
<dbReference type="Gene3D" id="1.10.150.80">
    <property type="entry name" value="HRDC domain"/>
    <property type="match status" value="2"/>
</dbReference>
<dbReference type="InterPro" id="IPR044876">
    <property type="entry name" value="HRDC_dom_sf"/>
</dbReference>
<dbReference type="PROSITE" id="PS50967">
    <property type="entry name" value="HRDC"/>
    <property type="match status" value="1"/>
</dbReference>
<dbReference type="InterPro" id="IPR010997">
    <property type="entry name" value="HRDC-like_sf"/>
</dbReference>
<comment type="caution">
    <text evidence="2">The sequence shown here is derived from an EMBL/GenBank/DDBJ whole genome shotgun (WGS) entry which is preliminary data.</text>
</comment>
<dbReference type="GO" id="GO:0008408">
    <property type="term" value="F:3'-5' exonuclease activity"/>
    <property type="evidence" value="ECO:0007669"/>
    <property type="project" value="InterPro"/>
</dbReference>
<dbReference type="InterPro" id="IPR036397">
    <property type="entry name" value="RNaseH_sf"/>
</dbReference>
<dbReference type="GO" id="GO:0006139">
    <property type="term" value="P:nucleobase-containing compound metabolic process"/>
    <property type="evidence" value="ECO:0007669"/>
    <property type="project" value="InterPro"/>
</dbReference>
<proteinExistence type="predicted"/>
<dbReference type="AlphaFoldDB" id="A0A5C8HMX4"/>
<name>A0A5C8HMX4_9MICO</name>
<dbReference type="GO" id="GO:0000166">
    <property type="term" value="F:nucleotide binding"/>
    <property type="evidence" value="ECO:0007669"/>
    <property type="project" value="InterPro"/>
</dbReference>
<dbReference type="Gene3D" id="3.30.420.10">
    <property type="entry name" value="Ribonuclease H-like superfamily/Ribonuclease H"/>
    <property type="match status" value="1"/>
</dbReference>
<dbReference type="SMART" id="SM00474">
    <property type="entry name" value="35EXOc"/>
    <property type="match status" value="1"/>
</dbReference>
<dbReference type="Pfam" id="PF01612">
    <property type="entry name" value="DNA_pol_A_exo1"/>
    <property type="match status" value="1"/>
</dbReference>
<dbReference type="SMART" id="SM00341">
    <property type="entry name" value="HRDC"/>
    <property type="match status" value="1"/>
</dbReference>
<organism evidence="2 3">
    <name type="scientific">Microbacterium mitrae</name>
    <dbReference type="NCBI Taxonomy" id="664640"/>
    <lineage>
        <taxon>Bacteria</taxon>
        <taxon>Bacillati</taxon>
        <taxon>Actinomycetota</taxon>
        <taxon>Actinomycetes</taxon>
        <taxon>Micrococcales</taxon>
        <taxon>Microbacteriaceae</taxon>
        <taxon>Microbacterium</taxon>
    </lineage>
</organism>
<dbReference type="Pfam" id="PF18305">
    <property type="entry name" value="DNA_pol_A_exoN"/>
    <property type="match status" value="1"/>
</dbReference>
<dbReference type="PANTHER" id="PTHR47649:SF1">
    <property type="entry name" value="RIBONUCLEASE D"/>
    <property type="match status" value="1"/>
</dbReference>
<dbReference type="InterPro" id="IPR002562">
    <property type="entry name" value="3'-5'_exonuclease_dom"/>
</dbReference>
<dbReference type="Pfam" id="PF00570">
    <property type="entry name" value="HRDC"/>
    <property type="match status" value="1"/>
</dbReference>
<dbReference type="Proteomes" id="UP000321196">
    <property type="component" value="Unassembled WGS sequence"/>
</dbReference>
<dbReference type="SUPFAM" id="SSF47819">
    <property type="entry name" value="HRDC-like"/>
    <property type="match status" value="1"/>
</dbReference>
<evidence type="ECO:0000313" key="2">
    <source>
        <dbReference type="EMBL" id="TXK05480.1"/>
    </source>
</evidence>
<evidence type="ECO:0000259" key="1">
    <source>
        <dbReference type="PROSITE" id="PS50967"/>
    </source>
</evidence>
<dbReference type="SUPFAM" id="SSF53098">
    <property type="entry name" value="Ribonuclease H-like"/>
    <property type="match status" value="1"/>
</dbReference>
<dbReference type="InterPro" id="IPR051086">
    <property type="entry name" value="RNase_D-like"/>
</dbReference>
<reference evidence="2 3" key="1">
    <citation type="submission" date="2019-08" db="EMBL/GenBank/DDBJ databases">
        <authorList>
            <person name="Dong K."/>
        </authorList>
    </citation>
    <scope>NUCLEOTIDE SEQUENCE [LARGE SCALE GENOMIC DNA]</scope>
    <source>
        <strain evidence="2 3">M4-8</strain>
    </source>
</reference>
<dbReference type="EMBL" id="VRSW01000001">
    <property type="protein sequence ID" value="TXK05480.1"/>
    <property type="molecule type" value="Genomic_DNA"/>
</dbReference>
<dbReference type="PROSITE" id="PS51257">
    <property type="entry name" value="PROKAR_LIPOPROTEIN"/>
    <property type="match status" value="1"/>
</dbReference>
<dbReference type="InterPro" id="IPR012337">
    <property type="entry name" value="RNaseH-like_sf"/>
</dbReference>
<dbReference type="CDD" id="cd06142">
    <property type="entry name" value="RNaseD_exo"/>
    <property type="match status" value="1"/>
</dbReference>
<dbReference type="InterPro" id="IPR041605">
    <property type="entry name" value="Exo_C"/>
</dbReference>
<dbReference type="OrthoDB" id="144122at2"/>
<sequence>MGRRSSCAHHGHRQTTLRATWPPGPSWFACSPGCRQGQSASPYLVRERPSVTEYHVIDEASEFAEALELLKSGTGPVAVDVERASGFRYSQRAYLIQVYRRGAGVFLFDPPAIGDFSGLQETIGDVPWLLHAASQDLPSLHEEGLYPSAIFDTELASRLLGYDRVGLGAVIERTLGITLAKAHSADDWSTRPLPQSWLEYAALDVLHLVDAYEIVNAELEEQGKTEIARQEFEAVRLKEPKPPREDPWRRLSGLHSVRGRRNLAVARSLWQAREDFARAQDVAPGRLVPDRSLVAAIMADPSSKQELSALKSFNGRASRSQLDRWWAAIEAGRAAEDLPMDRVPSDALPPPRAWADRNPAADLRYKTARPAIEAAAEALHMPTENLLTPEFLRRVSWDHPGDDAESVGNALRALGAREWQIEETSQIIADAFVESLQTPVETPETAS</sequence>
<protein>
    <submittedName>
        <fullName evidence="2">Ribonuclease D</fullName>
    </submittedName>
</protein>
<evidence type="ECO:0000313" key="3">
    <source>
        <dbReference type="Proteomes" id="UP000321196"/>
    </source>
</evidence>
<dbReference type="InterPro" id="IPR002121">
    <property type="entry name" value="HRDC_dom"/>
</dbReference>
<keyword evidence="3" id="KW-1185">Reference proteome</keyword>
<dbReference type="GO" id="GO:0003676">
    <property type="term" value="F:nucleic acid binding"/>
    <property type="evidence" value="ECO:0007669"/>
    <property type="project" value="InterPro"/>
</dbReference>
<feature type="domain" description="HRDC" evidence="1">
    <location>
        <begin position="259"/>
        <end position="339"/>
    </location>
</feature>